<evidence type="ECO:0000259" key="8">
    <source>
        <dbReference type="Pfam" id="PF10502"/>
    </source>
</evidence>
<dbReference type="NCBIfam" id="TIGR02227">
    <property type="entry name" value="sigpep_I_bact"/>
    <property type="match status" value="2"/>
</dbReference>
<dbReference type="PRINTS" id="PR00727">
    <property type="entry name" value="LEADERPTASE"/>
</dbReference>
<keyword evidence="5 6" id="KW-0378">Hydrolase</keyword>
<comment type="caution">
    <text evidence="9">The sequence shown here is derived from an EMBL/GenBank/DDBJ whole genome shotgun (WGS) entry which is preliminary data.</text>
</comment>
<evidence type="ECO:0000313" key="10">
    <source>
        <dbReference type="Proteomes" id="UP000014821"/>
    </source>
</evidence>
<dbReference type="Pfam" id="PF10502">
    <property type="entry name" value="Peptidase_S26"/>
    <property type="match status" value="2"/>
</dbReference>
<sequence length="630" mass="73075">MKQWYSLNKSRQILYSTYKLLKSKKITHPNTRKELEYLLEQLEEAIFQQDRELASQLAKKAQQFQKTYPSSLTKKIWEFTKAICFAAILAFCIRQFWFELYEVPTGSMRPTILEQDRLIVSKTTFGLHFPFIKRPWGFRPESITRGGLVVFTVGDLPIPNSNTKYFWFFTGKKRYIKRCMGKPGDILYFYGGKIYGLDRDGKPIPFSSEDGLDKLYHVPYISFDGSVEIIKGEETTAYFKQMNQICGKRVLYQEEPYGQFFHQHTWHNDIPNALKQPHQTPVSYSDLFGMGNYAMVRILTHKQASLTHVTPTPAAIAYLEINHTPNTSYPPPQIHSYDQQLFPTIRPMTTLLPLRQEHIHLIRNNLNTSRFIISDGVAYKYQPNSLKLNPAARIFALPFPGVKNGCYEYFKGEAYQIGFGGIRYKLKPTHPLMQLNDDQVIDLFNCGMNFSSFYIPTNPKHNPLPNRYAFYNHGNLYIMDSPIFIQNDPALQRFVESEKAKQEASSENQPYIGFIDRGPPPTDPKEFSEFIRNFGLRVPEGHVLVLGDNYSMSADSREFGFVPLENLLGSPLWIFWPLGHFKHLKNVPSPTTLPGYVVNSIALGTLIYTFSYMYFKKRRRLFPKNQNDRK</sequence>
<feature type="domain" description="Peptidase S26" evidence="8">
    <location>
        <begin position="499"/>
        <end position="576"/>
    </location>
</feature>
<keyword evidence="6" id="KW-1133">Transmembrane helix</keyword>
<dbReference type="CDD" id="cd06530">
    <property type="entry name" value="S26_SPase_I"/>
    <property type="match status" value="2"/>
</dbReference>
<dbReference type="InterPro" id="IPR019758">
    <property type="entry name" value="Pept_S26A_signal_pept_1_CS"/>
</dbReference>
<organism evidence="9 10">
    <name type="scientific">Chlamydia avium</name>
    <dbReference type="NCBI Taxonomy" id="1457141"/>
    <lineage>
        <taxon>Bacteria</taxon>
        <taxon>Pseudomonadati</taxon>
        <taxon>Chlamydiota</taxon>
        <taxon>Chlamydiia</taxon>
        <taxon>Chlamydiales</taxon>
        <taxon>Chlamydiaceae</taxon>
        <taxon>Chlamydia/Chlamydophila group</taxon>
        <taxon>Chlamydia</taxon>
    </lineage>
</organism>
<feature type="transmembrane region" description="Helical" evidence="6">
    <location>
        <begin position="596"/>
        <end position="615"/>
    </location>
</feature>
<evidence type="ECO:0000256" key="3">
    <source>
        <dbReference type="ARBA" id="ARBA00013208"/>
    </source>
</evidence>
<dbReference type="GO" id="GO:0009003">
    <property type="term" value="F:signal peptidase activity"/>
    <property type="evidence" value="ECO:0007669"/>
    <property type="project" value="UniProtKB-EC"/>
</dbReference>
<keyword evidence="6" id="KW-0645">Protease</keyword>
<dbReference type="Gene3D" id="2.10.109.10">
    <property type="entry name" value="Umud Fragment, subunit A"/>
    <property type="match status" value="2"/>
</dbReference>
<dbReference type="EC" id="3.4.21.89" evidence="3 6"/>
<dbReference type="EMBL" id="ATND01000002">
    <property type="protein sequence ID" value="EPP38049.1"/>
    <property type="molecule type" value="Genomic_DNA"/>
</dbReference>
<proteinExistence type="inferred from homology"/>
<dbReference type="InterPro" id="IPR036286">
    <property type="entry name" value="LexA/Signal_pep-like_sf"/>
</dbReference>
<keyword evidence="6" id="KW-0812">Transmembrane</keyword>
<dbReference type="InterPro" id="IPR019533">
    <property type="entry name" value="Peptidase_S26"/>
</dbReference>
<keyword evidence="10" id="KW-1185">Reference proteome</keyword>
<dbReference type="Proteomes" id="UP000014821">
    <property type="component" value="Unassembled WGS sequence"/>
</dbReference>
<evidence type="ECO:0000256" key="1">
    <source>
        <dbReference type="ARBA" id="ARBA00000677"/>
    </source>
</evidence>
<name>A0ABP2X5F5_9CHLA</name>
<evidence type="ECO:0000256" key="6">
    <source>
        <dbReference type="RuleBase" id="RU362042"/>
    </source>
</evidence>
<accession>A0ABP2X5F5</accession>
<evidence type="ECO:0000313" key="9">
    <source>
        <dbReference type="EMBL" id="EPP38049.1"/>
    </source>
</evidence>
<comment type="subcellular location">
    <subcellularLocation>
        <location evidence="6">Membrane</location>
        <topology evidence="6">Single-pass type II membrane protein</topology>
    </subcellularLocation>
</comment>
<evidence type="ECO:0000256" key="2">
    <source>
        <dbReference type="ARBA" id="ARBA00009370"/>
    </source>
</evidence>
<evidence type="ECO:0000256" key="5">
    <source>
        <dbReference type="ARBA" id="ARBA00022801"/>
    </source>
</evidence>
<dbReference type="SUPFAM" id="SSF51306">
    <property type="entry name" value="LexA/Signal peptidase"/>
    <property type="match status" value="2"/>
</dbReference>
<dbReference type="PANTHER" id="PTHR43390">
    <property type="entry name" value="SIGNAL PEPTIDASE I"/>
    <property type="match status" value="1"/>
</dbReference>
<keyword evidence="6" id="KW-0472">Membrane</keyword>
<evidence type="ECO:0000256" key="7">
    <source>
        <dbReference type="SAM" id="Coils"/>
    </source>
</evidence>
<gene>
    <name evidence="9" type="primary">lepB</name>
    <name evidence="9" type="ORF">CP10881SC42_0849</name>
</gene>
<protein>
    <recommendedName>
        <fullName evidence="4 6">Signal peptidase I</fullName>
        <ecNumber evidence="3 6">3.4.21.89</ecNumber>
    </recommendedName>
</protein>
<keyword evidence="7" id="KW-0175">Coiled coil</keyword>
<comment type="similarity">
    <text evidence="2 6">Belongs to the peptidase S26 family.</text>
</comment>
<dbReference type="InterPro" id="IPR000223">
    <property type="entry name" value="Pept_S26A_signal_pept_1"/>
</dbReference>
<comment type="catalytic activity">
    <reaction evidence="1 6">
        <text>Cleavage of hydrophobic, N-terminal signal or leader sequences from secreted and periplasmic proteins.</text>
        <dbReference type="EC" id="3.4.21.89"/>
    </reaction>
</comment>
<dbReference type="RefSeq" id="WP_020356335.1">
    <property type="nucleotide sequence ID" value="NZ_KE360587.1"/>
</dbReference>
<dbReference type="PROSITE" id="PS00761">
    <property type="entry name" value="SPASE_I_3"/>
    <property type="match status" value="1"/>
</dbReference>
<feature type="coiled-coil region" evidence="7">
    <location>
        <begin position="32"/>
        <end position="59"/>
    </location>
</feature>
<reference evidence="9" key="1">
    <citation type="submission" date="2013-04" db="EMBL/GenBank/DDBJ databases">
        <title>Genome sequence of Chlamydia psittaci 10_881_SC42.</title>
        <authorList>
            <person name="Huot-Creasy H."/>
            <person name="McCracken C.L."/>
            <person name="Humphries M."/>
            <person name="Sachse K."/>
            <person name="Laroucau K."/>
            <person name="Bavoil P."/>
            <person name="Myers G.S."/>
        </authorList>
    </citation>
    <scope>NUCLEOTIDE SEQUENCE [LARGE SCALE GENOMIC DNA]</scope>
    <source>
        <strain evidence="9">10_881_SC42</strain>
    </source>
</reference>
<evidence type="ECO:0000256" key="4">
    <source>
        <dbReference type="ARBA" id="ARBA00019232"/>
    </source>
</evidence>
<feature type="domain" description="Peptidase S26" evidence="8">
    <location>
        <begin position="77"/>
        <end position="196"/>
    </location>
</feature>
<dbReference type="PANTHER" id="PTHR43390:SF1">
    <property type="entry name" value="CHLOROPLAST PROCESSING PEPTIDASE"/>
    <property type="match status" value="1"/>
</dbReference>